<keyword evidence="2" id="KW-0805">Transcription regulation</keyword>
<evidence type="ECO:0000256" key="1">
    <source>
        <dbReference type="ARBA" id="ARBA00004123"/>
    </source>
</evidence>
<reference evidence="7" key="1">
    <citation type="submission" date="2022-12" db="EMBL/GenBank/DDBJ databases">
        <title>Draft genome assemblies for two species of Escallonia (Escalloniales).</title>
        <authorList>
            <person name="Chanderbali A."/>
            <person name="Dervinis C."/>
            <person name="Anghel I."/>
            <person name="Soltis D."/>
            <person name="Soltis P."/>
            <person name="Zapata F."/>
        </authorList>
    </citation>
    <scope>NUCLEOTIDE SEQUENCE</scope>
    <source>
        <strain evidence="7">UCBG92.1500</strain>
        <tissue evidence="7">Leaf</tissue>
    </source>
</reference>
<dbReference type="GO" id="GO:0000977">
    <property type="term" value="F:RNA polymerase II transcription regulatory region sequence-specific DNA binding"/>
    <property type="evidence" value="ECO:0007669"/>
    <property type="project" value="TreeGrafter"/>
</dbReference>
<dbReference type="EMBL" id="JAVXUO010001575">
    <property type="protein sequence ID" value="KAK2980942.1"/>
    <property type="molecule type" value="Genomic_DNA"/>
</dbReference>
<dbReference type="InterPro" id="IPR036638">
    <property type="entry name" value="HLH_DNA-bd_sf"/>
</dbReference>
<dbReference type="Pfam" id="PF00010">
    <property type="entry name" value="HLH"/>
    <property type="match status" value="1"/>
</dbReference>
<dbReference type="AlphaFoldDB" id="A0AA88UMR4"/>
<comment type="subcellular location">
    <subcellularLocation>
        <location evidence="1">Nucleus</location>
    </subcellularLocation>
</comment>
<proteinExistence type="predicted"/>
<comment type="caution">
    <text evidence="7">The sequence shown here is derived from an EMBL/GenBank/DDBJ whole genome shotgun (WGS) entry which is preliminary data.</text>
</comment>
<evidence type="ECO:0000256" key="4">
    <source>
        <dbReference type="ARBA" id="ARBA00023163"/>
    </source>
</evidence>
<dbReference type="Proteomes" id="UP001187471">
    <property type="component" value="Unassembled WGS sequence"/>
</dbReference>
<gene>
    <name evidence="7" type="ORF">RJ640_022921</name>
</gene>
<dbReference type="SUPFAM" id="SSF47459">
    <property type="entry name" value="HLH, helix-loop-helix DNA-binding domain"/>
    <property type="match status" value="1"/>
</dbReference>
<evidence type="ECO:0000256" key="3">
    <source>
        <dbReference type="ARBA" id="ARBA00023125"/>
    </source>
</evidence>
<keyword evidence="4" id="KW-0804">Transcription</keyword>
<dbReference type="PROSITE" id="PS50888">
    <property type="entry name" value="BHLH"/>
    <property type="match status" value="1"/>
</dbReference>
<dbReference type="Gene3D" id="4.10.280.10">
    <property type="entry name" value="Helix-loop-helix DNA-binding domain"/>
    <property type="match status" value="1"/>
</dbReference>
<feature type="domain" description="BHLH" evidence="6">
    <location>
        <begin position="18"/>
        <end position="70"/>
    </location>
</feature>
<dbReference type="PANTHER" id="PTHR13935:SF106">
    <property type="entry name" value="ACHAETE-SCUTE COMPLEX PROTEIN T5-RELATED"/>
    <property type="match status" value="1"/>
</dbReference>
<name>A0AA88UMR4_9ASTE</name>
<keyword evidence="8" id="KW-1185">Reference proteome</keyword>
<organism evidence="7 8">
    <name type="scientific">Escallonia rubra</name>
    <dbReference type="NCBI Taxonomy" id="112253"/>
    <lineage>
        <taxon>Eukaryota</taxon>
        <taxon>Viridiplantae</taxon>
        <taxon>Streptophyta</taxon>
        <taxon>Embryophyta</taxon>
        <taxon>Tracheophyta</taxon>
        <taxon>Spermatophyta</taxon>
        <taxon>Magnoliopsida</taxon>
        <taxon>eudicotyledons</taxon>
        <taxon>Gunneridae</taxon>
        <taxon>Pentapetalae</taxon>
        <taxon>asterids</taxon>
        <taxon>campanulids</taxon>
        <taxon>Escalloniales</taxon>
        <taxon>Escalloniaceae</taxon>
        <taxon>Escallonia</taxon>
    </lineage>
</organism>
<dbReference type="GO" id="GO:0090575">
    <property type="term" value="C:RNA polymerase II transcription regulator complex"/>
    <property type="evidence" value="ECO:0007669"/>
    <property type="project" value="TreeGrafter"/>
</dbReference>
<protein>
    <recommendedName>
        <fullName evidence="6">BHLH domain-containing protein</fullName>
    </recommendedName>
</protein>
<dbReference type="GO" id="GO:0046983">
    <property type="term" value="F:protein dimerization activity"/>
    <property type="evidence" value="ECO:0007669"/>
    <property type="project" value="InterPro"/>
</dbReference>
<keyword evidence="3" id="KW-0238">DNA-binding</keyword>
<dbReference type="PANTHER" id="PTHR13935">
    <property type="entry name" value="ACHAETE-SCUTE TRANSCRIPTION FACTOR-RELATED"/>
    <property type="match status" value="1"/>
</dbReference>
<dbReference type="InterPro" id="IPR015660">
    <property type="entry name" value="MASH1/Ascl1a-like"/>
</dbReference>
<keyword evidence="5" id="KW-0539">Nucleus</keyword>
<accession>A0AA88UMR4</accession>
<evidence type="ECO:0000313" key="7">
    <source>
        <dbReference type="EMBL" id="KAK2980942.1"/>
    </source>
</evidence>
<evidence type="ECO:0000256" key="5">
    <source>
        <dbReference type="ARBA" id="ARBA00023242"/>
    </source>
</evidence>
<evidence type="ECO:0000256" key="2">
    <source>
        <dbReference type="ARBA" id="ARBA00023015"/>
    </source>
</evidence>
<evidence type="ECO:0000313" key="8">
    <source>
        <dbReference type="Proteomes" id="UP001187471"/>
    </source>
</evidence>
<dbReference type="GO" id="GO:0000981">
    <property type="term" value="F:DNA-binding transcription factor activity, RNA polymerase II-specific"/>
    <property type="evidence" value="ECO:0007669"/>
    <property type="project" value="TreeGrafter"/>
</dbReference>
<dbReference type="InterPro" id="IPR011598">
    <property type="entry name" value="bHLH_dom"/>
</dbReference>
<evidence type="ECO:0000259" key="6">
    <source>
        <dbReference type="PROSITE" id="PS50888"/>
    </source>
</evidence>
<sequence length="235" mass="26534">MDTAPDDIKTRDISKENDRKIIRRDLERKRRQEMAASLDSLRSHLPPEMIKGKRSILDHVTVAVDYITCKQKNMKELSLKRDELKRLTLVGSGNIGSSSHCTRSCITVLPFLGGVSIVLNYGGLDEGDLQLSKVVELLLEEGLNIISYLSTKVGDNLLHTIYSEVLDPASFNSAELQQKMNNIVIASMRWLLHVVDFPGSPRFVILYYDLHTALSMLPRNEVDELSKISDNPREI</sequence>